<gene>
    <name evidence="1" type="ORF">E7102_08670</name>
</gene>
<evidence type="ECO:0000313" key="2">
    <source>
        <dbReference type="Proteomes" id="UP000763088"/>
    </source>
</evidence>
<dbReference type="EMBL" id="SUYD01000010">
    <property type="protein sequence ID" value="MBE6266528.1"/>
    <property type="molecule type" value="Genomic_DNA"/>
</dbReference>
<protein>
    <submittedName>
        <fullName evidence="1">Uncharacterized protein</fullName>
    </submittedName>
</protein>
<sequence length="256" mass="29538">MSEKAILHPWYTINDDPLCYEPYTARDSGADMNAHTKAYHRRQELMHKKSLSKQQKRSLIQQKHTNWLMTITMAARKALCGENEYSLDDNSREWLDNQIKSGLNDVFFVYRDWADGILLPGDKVGIVCWYEDGRKLYTTIDVDENEEPFLTERPLYDSGYSKPKMDDNREQFVGVLLKMASYAYNGPTTFWGNQLSRAVAEAKKGNLLEAVELSKIGGGMGSWYDTPMGLMPEMKEINLQLGYEQDYAVMYYVNNC</sequence>
<reference evidence="1" key="1">
    <citation type="submission" date="2019-04" db="EMBL/GenBank/DDBJ databases">
        <title>Evolution of Biomass-Degrading Anaerobic Consortia Revealed by Metagenomics.</title>
        <authorList>
            <person name="Peng X."/>
        </authorList>
    </citation>
    <scope>NUCLEOTIDE SEQUENCE</scope>
    <source>
        <strain evidence="1">SIG141</strain>
    </source>
</reference>
<comment type="caution">
    <text evidence="1">The sequence shown here is derived from an EMBL/GenBank/DDBJ whole genome shotgun (WGS) entry which is preliminary data.</text>
</comment>
<name>A0A928BTP7_XYLRU</name>
<dbReference type="Proteomes" id="UP000763088">
    <property type="component" value="Unassembled WGS sequence"/>
</dbReference>
<evidence type="ECO:0000313" key="1">
    <source>
        <dbReference type="EMBL" id="MBE6266528.1"/>
    </source>
</evidence>
<proteinExistence type="predicted"/>
<organism evidence="1 2">
    <name type="scientific">Xylanibacter ruminicola</name>
    <name type="common">Prevotella ruminicola</name>
    <dbReference type="NCBI Taxonomy" id="839"/>
    <lineage>
        <taxon>Bacteria</taxon>
        <taxon>Pseudomonadati</taxon>
        <taxon>Bacteroidota</taxon>
        <taxon>Bacteroidia</taxon>
        <taxon>Bacteroidales</taxon>
        <taxon>Prevotellaceae</taxon>
        <taxon>Xylanibacter</taxon>
    </lineage>
</organism>
<accession>A0A928BTP7</accession>
<dbReference type="AlphaFoldDB" id="A0A928BTP7"/>